<name>A0ABV7YQH3_9ACTN</name>
<organism evidence="1 2">
    <name type="scientific">Tenggerimyces flavus</name>
    <dbReference type="NCBI Taxonomy" id="1708749"/>
    <lineage>
        <taxon>Bacteria</taxon>
        <taxon>Bacillati</taxon>
        <taxon>Actinomycetota</taxon>
        <taxon>Actinomycetes</taxon>
        <taxon>Propionibacteriales</taxon>
        <taxon>Nocardioidaceae</taxon>
        <taxon>Tenggerimyces</taxon>
    </lineage>
</organism>
<reference evidence="2" key="1">
    <citation type="journal article" date="2019" name="Int. J. Syst. Evol. Microbiol.">
        <title>The Global Catalogue of Microorganisms (GCM) 10K type strain sequencing project: providing services to taxonomists for standard genome sequencing and annotation.</title>
        <authorList>
            <consortium name="The Broad Institute Genomics Platform"/>
            <consortium name="The Broad Institute Genome Sequencing Center for Infectious Disease"/>
            <person name="Wu L."/>
            <person name="Ma J."/>
        </authorList>
    </citation>
    <scope>NUCLEOTIDE SEQUENCE [LARGE SCALE GENOMIC DNA]</scope>
    <source>
        <strain evidence="2">CGMCC 4.7241</strain>
    </source>
</reference>
<gene>
    <name evidence="1" type="ORF">ACFOUW_39360</name>
</gene>
<keyword evidence="2" id="KW-1185">Reference proteome</keyword>
<protein>
    <recommendedName>
        <fullName evidence="3">tRNA-guanine transglycosylase</fullName>
    </recommendedName>
</protein>
<sequence length="370" mass="40064">MAPELTSPRAEPLEGLGTALFLQTVHRADGRHPQGGVAGVRELLKADGIGVVYVLPRKDRLRTATEVVHQTRLKAPRAQIMLDASHYSGKQRKLGTAGVDDGWIKRQHNDGVRYALTDSGYVPAQDTASLHRILHQAANINDKLRRGKGVVAALPIAVEWLTLDADQLQKAITDHGTPVALMIEHDKDPLALKNAVQGLAHVLQAPTTVGLLRCDVSVLGALAYGAAMVAVGDSSALRHFFPKKGGGGGYIPGTSILVPRMLGFYRQDKLANAIEDNPDDNAWKCDCRVCQGRNLRWIAESSNPHQNAFNHGTAAISAMAQDLFVNRGDSAARHAAWHEAVTAAEEAHQTAAGWKPTPALRRWQELYETS</sequence>
<comment type="caution">
    <text evidence="1">The sequence shown here is derived from an EMBL/GenBank/DDBJ whole genome shotgun (WGS) entry which is preliminary data.</text>
</comment>
<evidence type="ECO:0008006" key="3">
    <source>
        <dbReference type="Google" id="ProtNLM"/>
    </source>
</evidence>
<dbReference type="Proteomes" id="UP001595699">
    <property type="component" value="Unassembled WGS sequence"/>
</dbReference>
<accession>A0ABV7YQH3</accession>
<evidence type="ECO:0000313" key="2">
    <source>
        <dbReference type="Proteomes" id="UP001595699"/>
    </source>
</evidence>
<dbReference type="EMBL" id="JBHRZH010000062">
    <property type="protein sequence ID" value="MFC3766941.1"/>
    <property type="molecule type" value="Genomic_DNA"/>
</dbReference>
<dbReference type="RefSeq" id="WP_205115881.1">
    <property type="nucleotide sequence ID" value="NZ_JAFBCM010000001.1"/>
</dbReference>
<proteinExistence type="predicted"/>
<evidence type="ECO:0000313" key="1">
    <source>
        <dbReference type="EMBL" id="MFC3766941.1"/>
    </source>
</evidence>